<dbReference type="EMBL" id="KZ819443">
    <property type="protein sequence ID" value="PWN39814.1"/>
    <property type="molecule type" value="Genomic_DNA"/>
</dbReference>
<dbReference type="RefSeq" id="XP_025366974.1">
    <property type="nucleotide sequence ID" value="XM_025511360.1"/>
</dbReference>
<sequence>MAPAQSRPTLTMTRNIEFHPSARLSSSSMQQRLRIVPRRAALALPRLFPFSHLLGFLIQILDCDLQDSGVLRPYGLPMYP</sequence>
<organism evidence="1 2">
    <name type="scientific">Ceraceosorus guamensis</name>
    <dbReference type="NCBI Taxonomy" id="1522189"/>
    <lineage>
        <taxon>Eukaryota</taxon>
        <taxon>Fungi</taxon>
        <taxon>Dikarya</taxon>
        <taxon>Basidiomycota</taxon>
        <taxon>Ustilaginomycotina</taxon>
        <taxon>Exobasidiomycetes</taxon>
        <taxon>Ceraceosorales</taxon>
        <taxon>Ceraceosoraceae</taxon>
        <taxon>Ceraceosorus</taxon>
    </lineage>
</organism>
<accession>A0A316VRG8</accession>
<dbReference type="GeneID" id="37033230"/>
<name>A0A316VRG8_9BASI</name>
<reference evidence="1 2" key="1">
    <citation type="journal article" date="2018" name="Mol. Biol. Evol.">
        <title>Broad Genomic Sampling Reveals a Smut Pathogenic Ancestry of the Fungal Clade Ustilaginomycotina.</title>
        <authorList>
            <person name="Kijpornyongpan T."/>
            <person name="Mondo S.J."/>
            <person name="Barry K."/>
            <person name="Sandor L."/>
            <person name="Lee J."/>
            <person name="Lipzen A."/>
            <person name="Pangilinan J."/>
            <person name="LaButti K."/>
            <person name="Hainaut M."/>
            <person name="Henrissat B."/>
            <person name="Grigoriev I.V."/>
            <person name="Spatafora J.W."/>
            <person name="Aime M.C."/>
        </authorList>
    </citation>
    <scope>NUCLEOTIDE SEQUENCE [LARGE SCALE GENOMIC DNA]</scope>
    <source>
        <strain evidence="1 2">MCA 4658</strain>
    </source>
</reference>
<dbReference type="AlphaFoldDB" id="A0A316VRG8"/>
<dbReference type="InParanoid" id="A0A316VRG8"/>
<evidence type="ECO:0000313" key="1">
    <source>
        <dbReference type="EMBL" id="PWN39814.1"/>
    </source>
</evidence>
<keyword evidence="2" id="KW-1185">Reference proteome</keyword>
<evidence type="ECO:0000313" key="2">
    <source>
        <dbReference type="Proteomes" id="UP000245783"/>
    </source>
</evidence>
<gene>
    <name evidence="1" type="ORF">IE81DRAFT_257025</name>
</gene>
<proteinExistence type="predicted"/>
<protein>
    <submittedName>
        <fullName evidence="1">Uncharacterized protein</fullName>
    </submittedName>
</protein>
<dbReference type="Proteomes" id="UP000245783">
    <property type="component" value="Unassembled WGS sequence"/>
</dbReference>